<dbReference type="InterPro" id="IPR039424">
    <property type="entry name" value="SBP_5"/>
</dbReference>
<dbReference type="GO" id="GO:1904680">
    <property type="term" value="F:peptide transmembrane transporter activity"/>
    <property type="evidence" value="ECO:0007669"/>
    <property type="project" value="TreeGrafter"/>
</dbReference>
<dbReference type="GO" id="GO:0015833">
    <property type="term" value="P:peptide transport"/>
    <property type="evidence" value="ECO:0007669"/>
    <property type="project" value="TreeGrafter"/>
</dbReference>
<dbReference type="SUPFAM" id="SSF53850">
    <property type="entry name" value="Periplasmic binding protein-like II"/>
    <property type="match status" value="1"/>
</dbReference>
<evidence type="ECO:0000256" key="2">
    <source>
        <dbReference type="ARBA" id="ARBA00022448"/>
    </source>
</evidence>
<dbReference type="PANTHER" id="PTHR30290">
    <property type="entry name" value="PERIPLASMIC BINDING COMPONENT OF ABC TRANSPORTER"/>
    <property type="match status" value="1"/>
</dbReference>
<evidence type="ECO:0000259" key="4">
    <source>
        <dbReference type="Pfam" id="PF00496"/>
    </source>
</evidence>
<proteinExistence type="inferred from homology"/>
<dbReference type="EMBL" id="JAHLFN010000054">
    <property type="protein sequence ID" value="MBU3842415.1"/>
    <property type="molecule type" value="Genomic_DNA"/>
</dbReference>
<reference evidence="5" key="2">
    <citation type="submission" date="2021-04" db="EMBL/GenBank/DDBJ databases">
        <authorList>
            <person name="Gilroy R."/>
        </authorList>
    </citation>
    <scope>NUCLEOTIDE SEQUENCE</scope>
    <source>
        <strain evidence="5">A6-441</strain>
    </source>
</reference>
<evidence type="ECO:0000313" key="6">
    <source>
        <dbReference type="Proteomes" id="UP000724657"/>
    </source>
</evidence>
<protein>
    <recommendedName>
        <fullName evidence="4">Solute-binding protein family 5 domain-containing protein</fullName>
    </recommendedName>
</protein>
<evidence type="ECO:0000313" key="5">
    <source>
        <dbReference type="EMBL" id="MBU3842415.1"/>
    </source>
</evidence>
<name>A0A9E2KYL2_9FUSO</name>
<dbReference type="Pfam" id="PF00496">
    <property type="entry name" value="SBP_bac_5"/>
    <property type="match status" value="1"/>
</dbReference>
<comment type="similarity">
    <text evidence="1">Belongs to the bacterial solute-binding protein 5 family.</text>
</comment>
<organism evidence="5 6">
    <name type="scientific">Candidatus Fusobacterium pullicola</name>
    <dbReference type="NCBI Taxonomy" id="2838601"/>
    <lineage>
        <taxon>Bacteria</taxon>
        <taxon>Fusobacteriati</taxon>
        <taxon>Fusobacteriota</taxon>
        <taxon>Fusobacteriia</taxon>
        <taxon>Fusobacteriales</taxon>
        <taxon>Fusobacteriaceae</taxon>
        <taxon>Fusobacterium</taxon>
    </lineage>
</organism>
<sequence>MKRKLIFLILLIRGIAFAVLDDYTLKNKVEHNDIRALQELRVTTLDPIKLNDIYSKRAYIYIYETLFEIDDDGVIHKKLVSDYRYINSKNLYIKLRDNIKFQDGSLLTAKDVKYSLMRMKKKGALKEFYSNIQDIEVLNSSELIIRLNTEEKYLFKLLSHSMSSIIKEKDGKLFGTGEYQVKSFDKDQIVLSDNNKEKTFTIERVFSTKERLLALFNENADIVYDITDYNIIKGKRLEIINEDKIEIKASDNIVTLALIFRKERELKFKKVIQSSIKDKTENILPPEIYGEKFKVQESNLSEIEIKSYIDFLKKENKKIELMILNTEEDRALAKKIESDLKNNGIQINITPYQVDAFYYKLKNKDYDIALQHLVFNKKFPQISLGKVILYDIYDRNLYNSFSLIKAQLGIDKGLEKNNSTFIRDINNIFNKIPYIPIKHQALYILHNKEIGEEKIKK</sequence>
<evidence type="ECO:0000256" key="1">
    <source>
        <dbReference type="ARBA" id="ARBA00005695"/>
    </source>
</evidence>
<dbReference type="AlphaFoldDB" id="A0A9E2KYL2"/>
<gene>
    <name evidence="5" type="ORF">IAA47_05460</name>
</gene>
<comment type="caution">
    <text evidence="5">The sequence shown here is derived from an EMBL/GenBank/DDBJ whole genome shotgun (WGS) entry which is preliminary data.</text>
</comment>
<keyword evidence="3" id="KW-0732">Signal</keyword>
<dbReference type="InterPro" id="IPR000914">
    <property type="entry name" value="SBP_5_dom"/>
</dbReference>
<dbReference type="Gene3D" id="3.10.105.10">
    <property type="entry name" value="Dipeptide-binding Protein, Domain 3"/>
    <property type="match status" value="1"/>
</dbReference>
<dbReference type="PANTHER" id="PTHR30290:SF9">
    <property type="entry name" value="OLIGOPEPTIDE-BINDING PROTEIN APPA"/>
    <property type="match status" value="1"/>
</dbReference>
<dbReference type="Proteomes" id="UP000724657">
    <property type="component" value="Unassembled WGS sequence"/>
</dbReference>
<dbReference type="Gene3D" id="3.40.190.10">
    <property type="entry name" value="Periplasmic binding protein-like II"/>
    <property type="match status" value="1"/>
</dbReference>
<reference evidence="5" key="1">
    <citation type="journal article" date="2021" name="PeerJ">
        <title>Extensive microbial diversity within the chicken gut microbiome revealed by metagenomics and culture.</title>
        <authorList>
            <person name="Gilroy R."/>
            <person name="Ravi A."/>
            <person name="Getino M."/>
            <person name="Pursley I."/>
            <person name="Horton D.L."/>
            <person name="Alikhan N.F."/>
            <person name="Baker D."/>
            <person name="Gharbi K."/>
            <person name="Hall N."/>
            <person name="Watson M."/>
            <person name="Adriaenssens E.M."/>
            <person name="Foster-Nyarko E."/>
            <person name="Jarju S."/>
            <person name="Secka A."/>
            <person name="Antonio M."/>
            <person name="Oren A."/>
            <person name="Chaudhuri R.R."/>
            <person name="La Ragione R."/>
            <person name="Hildebrand F."/>
            <person name="Pallen M.J."/>
        </authorList>
    </citation>
    <scope>NUCLEOTIDE SEQUENCE</scope>
    <source>
        <strain evidence="5">A6-441</strain>
    </source>
</reference>
<accession>A0A9E2KYL2</accession>
<keyword evidence="2" id="KW-0813">Transport</keyword>
<evidence type="ECO:0000256" key="3">
    <source>
        <dbReference type="ARBA" id="ARBA00022729"/>
    </source>
</evidence>
<feature type="domain" description="Solute-binding protein family 5" evidence="4">
    <location>
        <begin position="89"/>
        <end position="240"/>
    </location>
</feature>